<dbReference type="AlphaFoldDB" id="A0A919DV08"/>
<protein>
    <submittedName>
        <fullName evidence="4">VWA domain-containing protein</fullName>
    </submittedName>
</protein>
<reference evidence="4" key="2">
    <citation type="submission" date="2020-09" db="EMBL/GenBank/DDBJ databases">
        <authorList>
            <person name="Sun Q."/>
            <person name="Ohkuma M."/>
        </authorList>
    </citation>
    <scope>NUCLEOTIDE SEQUENCE</scope>
    <source>
        <strain evidence="4">JCM 4784</strain>
    </source>
</reference>
<reference evidence="4" key="1">
    <citation type="journal article" date="2014" name="Int. J. Syst. Evol. Microbiol.">
        <title>Complete genome sequence of Corynebacterium casei LMG S-19264T (=DSM 44701T), isolated from a smear-ripened cheese.</title>
        <authorList>
            <consortium name="US DOE Joint Genome Institute (JGI-PGF)"/>
            <person name="Walter F."/>
            <person name="Albersmeier A."/>
            <person name="Kalinowski J."/>
            <person name="Ruckert C."/>
        </authorList>
    </citation>
    <scope>NUCLEOTIDE SEQUENCE</scope>
    <source>
        <strain evidence="4">JCM 4784</strain>
    </source>
</reference>
<feature type="domain" description="VWFA" evidence="3">
    <location>
        <begin position="326"/>
        <end position="510"/>
    </location>
</feature>
<keyword evidence="1 2" id="KW-0732">Signal</keyword>
<evidence type="ECO:0000259" key="3">
    <source>
        <dbReference type="PROSITE" id="PS50234"/>
    </source>
</evidence>
<sequence length="514" mass="55675">MRRRALAACLVVLATTLAACSEGKEQRTLRVLASPELADIKPLLRDLEEDTGVTLDVDFTATADLDVPPGSYDLAWPASDRSYLLRLREERRRVPESTAIMRSPVVVGLTPATARRITTGKPLTWADIADAAAEGTVRFGMPDPRRSDTGRAALVGVATAAAGTGGALRRKDVSCDRLRGFRSGQTLTGASSRELIDTYVRRQGAADALIAHEAELLALNAGRKLKEPLTIVHPADGMVLSDFPLLLLDPARHEPYREVVDWLRRDDVQERLARATWRRPVGADVPRPPELRAPIGNALSYPDQLAVVRRLMDNYGDPGRRRAGDHVVFLLDFSPSMRGARMADLRAAFRGLSGADPSAAGKFARFYRGERITVVRFAGRVLEQRTVSVRGAGGLRRLNDVVAGGGLAPDTAVWSALDHGYRLGADAVRDGDQRPLSIVLMTDGENNTGMSYGEFARRYARLPAGARAVPTFPVPFGEADGRELRRAADATGGRVVDAGSSSLSQAFKEIRGCR</sequence>
<dbReference type="PROSITE" id="PS50234">
    <property type="entry name" value="VWFA"/>
    <property type="match status" value="1"/>
</dbReference>
<dbReference type="SUPFAM" id="SSF53850">
    <property type="entry name" value="Periplasmic binding protein-like II"/>
    <property type="match status" value="1"/>
</dbReference>
<name>A0A919DV08_9ACTN</name>
<proteinExistence type="predicted"/>
<dbReference type="PANTHER" id="PTHR30006">
    <property type="entry name" value="THIAMINE-BINDING PERIPLASMIC PROTEIN-RELATED"/>
    <property type="match status" value="1"/>
</dbReference>
<dbReference type="Pfam" id="PF13531">
    <property type="entry name" value="SBP_bac_11"/>
    <property type="match status" value="1"/>
</dbReference>
<dbReference type="CDD" id="cd00198">
    <property type="entry name" value="vWFA"/>
    <property type="match status" value="1"/>
</dbReference>
<keyword evidence="5" id="KW-1185">Reference proteome</keyword>
<accession>A0A919DV08</accession>
<dbReference type="EMBL" id="BNBT01000149">
    <property type="protein sequence ID" value="GHE87236.1"/>
    <property type="molecule type" value="Genomic_DNA"/>
</dbReference>
<organism evidence="4 5">
    <name type="scientific">Streptomyces longispororuber</name>
    <dbReference type="NCBI Taxonomy" id="68230"/>
    <lineage>
        <taxon>Bacteria</taxon>
        <taxon>Bacillati</taxon>
        <taxon>Actinomycetota</taxon>
        <taxon>Actinomycetes</taxon>
        <taxon>Kitasatosporales</taxon>
        <taxon>Streptomycetaceae</taxon>
        <taxon>Streptomyces</taxon>
    </lineage>
</organism>
<dbReference type="Gene3D" id="3.40.50.410">
    <property type="entry name" value="von Willebrand factor, type A domain"/>
    <property type="match status" value="1"/>
</dbReference>
<evidence type="ECO:0000256" key="2">
    <source>
        <dbReference type="SAM" id="SignalP"/>
    </source>
</evidence>
<dbReference type="InterPro" id="IPR002035">
    <property type="entry name" value="VWF_A"/>
</dbReference>
<dbReference type="InterPro" id="IPR036465">
    <property type="entry name" value="vWFA_dom_sf"/>
</dbReference>
<dbReference type="PANTHER" id="PTHR30006:SF2">
    <property type="entry name" value="ABC TRANSPORTER SUBSTRATE-BINDING PROTEIN"/>
    <property type="match status" value="1"/>
</dbReference>
<evidence type="ECO:0000313" key="5">
    <source>
        <dbReference type="Proteomes" id="UP000608024"/>
    </source>
</evidence>
<dbReference type="RefSeq" id="WP_190139594.1">
    <property type="nucleotide sequence ID" value="NZ_BNBT01000149.1"/>
</dbReference>
<dbReference type="Proteomes" id="UP000608024">
    <property type="component" value="Unassembled WGS sequence"/>
</dbReference>
<gene>
    <name evidence="4" type="ORF">GCM10018785_63600</name>
</gene>
<evidence type="ECO:0000256" key="1">
    <source>
        <dbReference type="ARBA" id="ARBA00022729"/>
    </source>
</evidence>
<dbReference type="PROSITE" id="PS51257">
    <property type="entry name" value="PROKAR_LIPOPROTEIN"/>
    <property type="match status" value="1"/>
</dbReference>
<dbReference type="SUPFAM" id="SSF53300">
    <property type="entry name" value="vWA-like"/>
    <property type="match status" value="1"/>
</dbReference>
<feature type="signal peptide" evidence="2">
    <location>
        <begin position="1"/>
        <end position="21"/>
    </location>
</feature>
<feature type="chain" id="PRO_5037001915" evidence="2">
    <location>
        <begin position="22"/>
        <end position="514"/>
    </location>
</feature>
<dbReference type="Gene3D" id="3.40.190.10">
    <property type="entry name" value="Periplasmic binding protein-like II"/>
    <property type="match status" value="2"/>
</dbReference>
<comment type="caution">
    <text evidence="4">The sequence shown here is derived from an EMBL/GenBank/DDBJ whole genome shotgun (WGS) entry which is preliminary data.</text>
</comment>
<evidence type="ECO:0000313" key="4">
    <source>
        <dbReference type="EMBL" id="GHE87236.1"/>
    </source>
</evidence>